<keyword evidence="3" id="KW-1185">Reference proteome</keyword>
<dbReference type="Proteomes" id="UP000233837">
    <property type="component" value="Unassembled WGS sequence"/>
</dbReference>
<feature type="transmembrane region" description="Helical" evidence="1">
    <location>
        <begin position="7"/>
        <end position="40"/>
    </location>
</feature>
<accession>A0A2I0WDW0</accession>
<evidence type="ECO:0000313" key="3">
    <source>
        <dbReference type="Proteomes" id="UP000233837"/>
    </source>
</evidence>
<protein>
    <submittedName>
        <fullName evidence="2">Uncharacterized protein</fullName>
    </submittedName>
</protein>
<gene>
    <name evidence="2" type="ORF">MA16_Dca011982</name>
</gene>
<reference evidence="2 3" key="2">
    <citation type="journal article" date="2017" name="Nature">
        <title>The Apostasia genome and the evolution of orchids.</title>
        <authorList>
            <person name="Zhang G.Q."/>
            <person name="Liu K.W."/>
            <person name="Li Z."/>
            <person name="Lohaus R."/>
            <person name="Hsiao Y.Y."/>
            <person name="Niu S.C."/>
            <person name="Wang J.Y."/>
            <person name="Lin Y.C."/>
            <person name="Xu Q."/>
            <person name="Chen L.J."/>
            <person name="Yoshida K."/>
            <person name="Fujiwara S."/>
            <person name="Wang Z.W."/>
            <person name="Zhang Y.Q."/>
            <person name="Mitsuda N."/>
            <person name="Wang M."/>
            <person name="Liu G.H."/>
            <person name="Pecoraro L."/>
            <person name="Huang H.X."/>
            <person name="Xiao X.J."/>
            <person name="Lin M."/>
            <person name="Wu X.Y."/>
            <person name="Wu W.L."/>
            <person name="Chen Y.Y."/>
            <person name="Chang S.B."/>
            <person name="Sakamoto S."/>
            <person name="Ohme-Takagi M."/>
            <person name="Yagi M."/>
            <person name="Zeng S.J."/>
            <person name="Shen C.Y."/>
            <person name="Yeh C.M."/>
            <person name="Luo Y.B."/>
            <person name="Tsai W.C."/>
            <person name="Van de Peer Y."/>
            <person name="Liu Z.J."/>
        </authorList>
    </citation>
    <scope>NUCLEOTIDE SEQUENCE [LARGE SCALE GENOMIC DNA]</scope>
    <source>
        <tissue evidence="2">The whole plant</tissue>
    </source>
</reference>
<feature type="transmembrane region" description="Helical" evidence="1">
    <location>
        <begin position="46"/>
        <end position="64"/>
    </location>
</feature>
<keyword evidence="1" id="KW-1133">Transmembrane helix</keyword>
<name>A0A2I0WDW0_9ASPA</name>
<sequence>MLLIVKFLLVVIWMMLSKLLCLLLLVGLILSTKLVFLLMLVELMRLRWLLGWMLTLLLVVLVGWRMKLVVLVPMLLLLSPVLFSNCVEVVNVAASVGVSHDVISPELNLAVDPKCNEGINSLVDVPVNVVHSHFAGNFLGDVSGSNVRNNLNWLESSEGELGSDSDDDFIPSPEFCGGSDPGFDFNLVNVRPVSVVGFRGRARGRGRGRRRR</sequence>
<evidence type="ECO:0000256" key="1">
    <source>
        <dbReference type="SAM" id="Phobius"/>
    </source>
</evidence>
<dbReference type="AlphaFoldDB" id="A0A2I0WDW0"/>
<organism evidence="2 3">
    <name type="scientific">Dendrobium catenatum</name>
    <dbReference type="NCBI Taxonomy" id="906689"/>
    <lineage>
        <taxon>Eukaryota</taxon>
        <taxon>Viridiplantae</taxon>
        <taxon>Streptophyta</taxon>
        <taxon>Embryophyta</taxon>
        <taxon>Tracheophyta</taxon>
        <taxon>Spermatophyta</taxon>
        <taxon>Magnoliopsida</taxon>
        <taxon>Liliopsida</taxon>
        <taxon>Asparagales</taxon>
        <taxon>Orchidaceae</taxon>
        <taxon>Epidendroideae</taxon>
        <taxon>Malaxideae</taxon>
        <taxon>Dendrobiinae</taxon>
        <taxon>Dendrobium</taxon>
    </lineage>
</organism>
<keyword evidence="1" id="KW-0812">Transmembrane</keyword>
<dbReference type="EMBL" id="KZ502719">
    <property type="protein sequence ID" value="PKU73835.1"/>
    <property type="molecule type" value="Genomic_DNA"/>
</dbReference>
<reference evidence="2 3" key="1">
    <citation type="journal article" date="2016" name="Sci. Rep.">
        <title>The Dendrobium catenatum Lindl. genome sequence provides insights into polysaccharide synthase, floral development and adaptive evolution.</title>
        <authorList>
            <person name="Zhang G.Q."/>
            <person name="Xu Q."/>
            <person name="Bian C."/>
            <person name="Tsai W.C."/>
            <person name="Yeh C.M."/>
            <person name="Liu K.W."/>
            <person name="Yoshida K."/>
            <person name="Zhang L.S."/>
            <person name="Chang S.B."/>
            <person name="Chen F."/>
            <person name="Shi Y."/>
            <person name="Su Y.Y."/>
            <person name="Zhang Y.Q."/>
            <person name="Chen L.J."/>
            <person name="Yin Y."/>
            <person name="Lin M."/>
            <person name="Huang H."/>
            <person name="Deng H."/>
            <person name="Wang Z.W."/>
            <person name="Zhu S.L."/>
            <person name="Zhao X."/>
            <person name="Deng C."/>
            <person name="Niu S.C."/>
            <person name="Huang J."/>
            <person name="Wang M."/>
            <person name="Liu G.H."/>
            <person name="Yang H.J."/>
            <person name="Xiao X.J."/>
            <person name="Hsiao Y.Y."/>
            <person name="Wu W.L."/>
            <person name="Chen Y.Y."/>
            <person name="Mitsuda N."/>
            <person name="Ohme-Takagi M."/>
            <person name="Luo Y.B."/>
            <person name="Van de Peer Y."/>
            <person name="Liu Z.J."/>
        </authorList>
    </citation>
    <scope>NUCLEOTIDE SEQUENCE [LARGE SCALE GENOMIC DNA]</scope>
    <source>
        <tissue evidence="2">The whole plant</tissue>
    </source>
</reference>
<keyword evidence="1" id="KW-0472">Membrane</keyword>
<evidence type="ECO:0000313" key="2">
    <source>
        <dbReference type="EMBL" id="PKU73835.1"/>
    </source>
</evidence>
<proteinExistence type="predicted"/>